<dbReference type="Proteomes" id="UP001165074">
    <property type="component" value="Unassembled WGS sequence"/>
</dbReference>
<dbReference type="PROSITE" id="PS51257">
    <property type="entry name" value="PROKAR_LIPOPROTEIN"/>
    <property type="match status" value="1"/>
</dbReference>
<evidence type="ECO:0000313" key="2">
    <source>
        <dbReference type="EMBL" id="GLY91509.1"/>
    </source>
</evidence>
<dbReference type="EMBL" id="BSTK01000020">
    <property type="protein sequence ID" value="GLY91509.1"/>
    <property type="molecule type" value="Genomic_DNA"/>
</dbReference>
<organism evidence="2 3">
    <name type="scientific">Actinoallomurus iriomotensis</name>
    <dbReference type="NCBI Taxonomy" id="478107"/>
    <lineage>
        <taxon>Bacteria</taxon>
        <taxon>Bacillati</taxon>
        <taxon>Actinomycetota</taxon>
        <taxon>Actinomycetes</taxon>
        <taxon>Streptosporangiales</taxon>
        <taxon>Thermomonosporaceae</taxon>
        <taxon>Actinoallomurus</taxon>
    </lineage>
</organism>
<reference evidence="2" key="1">
    <citation type="submission" date="2023-03" db="EMBL/GenBank/DDBJ databases">
        <title>Actinoallomurus iriomotensis NBRC 103684.</title>
        <authorList>
            <person name="Ichikawa N."/>
            <person name="Sato H."/>
            <person name="Tonouchi N."/>
        </authorList>
    </citation>
    <scope>NUCLEOTIDE SEQUENCE</scope>
    <source>
        <strain evidence="2">NBRC 103684</strain>
    </source>
</reference>
<accession>A0A9W6W5I1</accession>
<protein>
    <recommendedName>
        <fullName evidence="4">Lipoprotein</fullName>
    </recommendedName>
</protein>
<comment type="caution">
    <text evidence="2">The sequence shown here is derived from an EMBL/GenBank/DDBJ whole genome shotgun (WGS) entry which is preliminary data.</text>
</comment>
<name>A0A9W6W5I1_9ACTN</name>
<dbReference type="AlphaFoldDB" id="A0A9W6W5I1"/>
<evidence type="ECO:0008006" key="4">
    <source>
        <dbReference type="Google" id="ProtNLM"/>
    </source>
</evidence>
<gene>
    <name evidence="2" type="ORF">Airi02_094370</name>
</gene>
<dbReference type="RefSeq" id="WP_285583122.1">
    <property type="nucleotide sequence ID" value="NZ_BSTK01000020.1"/>
</dbReference>
<sequence>MKTGGQARRGKRVRAAVALATAGVVGITGCSGGKKKTPPRPLTMVDVGTAVTAVPLLHWTGSWKAYGQSLTLDLRAMGDGDAIGTVTDKGDSAQVIVVDGSRVFLKAGKAYWRHGDTKAADVARYAGRWVDEGSGVWGAALGDLSPRKLGSALKVSPVSDPWTPAPPTQTTTPLPTPSDVPSGAARFIPDDSQSLPAGTFWASASSPHTLVAYTGVGLPGEKEDYDPPVKQSTLSVRAGSVQDARAAYTELAAQARTLPKTMVIESGFSTDFNVDNVDLPSHCRSGNCHIKVTGHNQSDEHRSVQASVDVTVYGSRSMSGGSEKAVGDCVAKLPLAAPGKTVHGSCNVTDPRVDRFWNSVPGSFIKIAYWDEHHVISNISEQEAFDPTPLLTELTTRANNPPAGQPAPSHTP</sequence>
<keyword evidence="3" id="KW-1185">Reference proteome</keyword>
<evidence type="ECO:0000313" key="3">
    <source>
        <dbReference type="Proteomes" id="UP001165074"/>
    </source>
</evidence>
<feature type="region of interest" description="Disordered" evidence="1">
    <location>
        <begin position="155"/>
        <end position="180"/>
    </location>
</feature>
<feature type="region of interest" description="Disordered" evidence="1">
    <location>
        <begin position="393"/>
        <end position="412"/>
    </location>
</feature>
<feature type="compositionally biased region" description="Pro residues" evidence="1">
    <location>
        <begin position="403"/>
        <end position="412"/>
    </location>
</feature>
<proteinExistence type="predicted"/>
<evidence type="ECO:0000256" key="1">
    <source>
        <dbReference type="SAM" id="MobiDB-lite"/>
    </source>
</evidence>